<reference evidence="2" key="1">
    <citation type="journal article" date="2021" name="Nat. Commun.">
        <title>Genomic analyses provide insights into spinach domestication and the genetic basis of agronomic traits.</title>
        <authorList>
            <person name="Cai X."/>
            <person name="Sun X."/>
            <person name="Xu C."/>
            <person name="Sun H."/>
            <person name="Wang X."/>
            <person name="Ge C."/>
            <person name="Zhang Z."/>
            <person name="Wang Q."/>
            <person name="Fei Z."/>
            <person name="Jiao C."/>
            <person name="Wang Q."/>
        </authorList>
    </citation>
    <scope>NUCLEOTIDE SEQUENCE [LARGE SCALE GENOMIC DNA]</scope>
    <source>
        <strain evidence="2">cv. Varoflay</strain>
    </source>
</reference>
<dbReference type="RefSeq" id="XP_021851796.2">
    <property type="nucleotide sequence ID" value="XM_021996104.2"/>
</dbReference>
<dbReference type="InterPro" id="IPR017451">
    <property type="entry name" value="F-box-assoc_interact_dom"/>
</dbReference>
<sequence>MASISQISLSIAPTNKSTSEIVRRRKNAKFEKVDKQKSYTDLPTVLLTEIVCRLSASSLYKILKIPSSLRNKEFHSIISDPRFPELFKSYDNNTSNVHPCSLVAYNQDANMFLIEFDSDRNFVLTQLNTDFISKVMRKKFVSPYLDYKVLGSCNGCLLVSLGYHIRHHRGTLSTCESIALVNPLTHRYVRIPRPSISSKSNRYAFDYVPNIGKYKVMRFCDDDYESFTVSESKWSKPQWVRNRKPNYSTYIKNQIFEGGIEPVVFKGSSYWVVDEMSNILKLDMDKEEFELIPTPWSVYKTLFCDAVLSVLNDSLCMVFVLSEVFDIWVMNHNNINNQVKEPWTKFMTIPDPSFSIQTSFEIIRVFDNGNIVILAPDKKKPEQKKVYVYDTKQKKMIQEKVIQIQGMGILSVRKVEPSFLSITHHPQP</sequence>
<dbReference type="PANTHER" id="PTHR31672">
    <property type="entry name" value="BNACNNG10540D PROTEIN"/>
    <property type="match status" value="1"/>
</dbReference>
<dbReference type="KEGG" id="soe:110791355"/>
<dbReference type="AlphaFoldDB" id="A0A9R0ILY0"/>
<feature type="domain" description="F-box associated beta-propeller type 3" evidence="1">
    <location>
        <begin position="174"/>
        <end position="408"/>
    </location>
</feature>
<dbReference type="InterPro" id="IPR050796">
    <property type="entry name" value="SCF_F-box_component"/>
</dbReference>
<evidence type="ECO:0000313" key="3">
    <source>
        <dbReference type="RefSeq" id="XP_021851796.2"/>
    </source>
</evidence>
<dbReference type="InterPro" id="IPR013187">
    <property type="entry name" value="F-box-assoc_dom_typ3"/>
</dbReference>
<dbReference type="GeneID" id="110791355"/>
<dbReference type="Pfam" id="PF08268">
    <property type="entry name" value="FBA_3"/>
    <property type="match status" value="1"/>
</dbReference>
<dbReference type="NCBIfam" id="TIGR01640">
    <property type="entry name" value="F_box_assoc_1"/>
    <property type="match status" value="1"/>
</dbReference>
<name>A0A9R0ILY0_SPIOL</name>
<protein>
    <submittedName>
        <fullName evidence="3">F-box protein At3g16210</fullName>
    </submittedName>
</protein>
<dbReference type="PANTHER" id="PTHR31672:SF13">
    <property type="entry name" value="F-BOX PROTEIN CPR30-LIKE"/>
    <property type="match status" value="1"/>
</dbReference>
<gene>
    <name evidence="3" type="primary">LOC110791355</name>
</gene>
<evidence type="ECO:0000259" key="1">
    <source>
        <dbReference type="Pfam" id="PF08268"/>
    </source>
</evidence>
<organism evidence="2 3">
    <name type="scientific">Spinacia oleracea</name>
    <name type="common">Spinach</name>
    <dbReference type="NCBI Taxonomy" id="3562"/>
    <lineage>
        <taxon>Eukaryota</taxon>
        <taxon>Viridiplantae</taxon>
        <taxon>Streptophyta</taxon>
        <taxon>Embryophyta</taxon>
        <taxon>Tracheophyta</taxon>
        <taxon>Spermatophyta</taxon>
        <taxon>Magnoliopsida</taxon>
        <taxon>eudicotyledons</taxon>
        <taxon>Gunneridae</taxon>
        <taxon>Pentapetalae</taxon>
        <taxon>Caryophyllales</taxon>
        <taxon>Chenopodiaceae</taxon>
        <taxon>Chenopodioideae</taxon>
        <taxon>Anserineae</taxon>
        <taxon>Spinacia</taxon>
    </lineage>
</organism>
<reference evidence="3" key="2">
    <citation type="submission" date="2025-08" db="UniProtKB">
        <authorList>
            <consortium name="RefSeq"/>
        </authorList>
    </citation>
    <scope>IDENTIFICATION</scope>
    <source>
        <tissue evidence="3">Leaf</tissue>
    </source>
</reference>
<accession>A0A9R0ILY0</accession>
<evidence type="ECO:0000313" key="2">
    <source>
        <dbReference type="Proteomes" id="UP000813463"/>
    </source>
</evidence>
<proteinExistence type="predicted"/>
<dbReference type="Proteomes" id="UP000813463">
    <property type="component" value="Chromosome 2"/>
</dbReference>
<keyword evidence="2" id="KW-1185">Reference proteome</keyword>